<feature type="signal peptide" evidence="2">
    <location>
        <begin position="1"/>
        <end position="19"/>
    </location>
</feature>
<feature type="compositionally biased region" description="Acidic residues" evidence="1">
    <location>
        <begin position="93"/>
        <end position="112"/>
    </location>
</feature>
<keyword evidence="4" id="KW-1185">Reference proteome</keyword>
<organism evidence="3">
    <name type="scientific">Salvia splendens</name>
    <name type="common">Scarlet sage</name>
    <dbReference type="NCBI Taxonomy" id="180675"/>
    <lineage>
        <taxon>Eukaryota</taxon>
        <taxon>Viridiplantae</taxon>
        <taxon>Streptophyta</taxon>
        <taxon>Embryophyta</taxon>
        <taxon>Tracheophyta</taxon>
        <taxon>Spermatophyta</taxon>
        <taxon>Magnoliopsida</taxon>
        <taxon>eudicotyledons</taxon>
        <taxon>Gunneridae</taxon>
        <taxon>Pentapetalae</taxon>
        <taxon>asterids</taxon>
        <taxon>lamiids</taxon>
        <taxon>Lamiales</taxon>
        <taxon>Lamiaceae</taxon>
        <taxon>Nepetoideae</taxon>
        <taxon>Mentheae</taxon>
        <taxon>Salviinae</taxon>
        <taxon>Salvia</taxon>
        <taxon>Salvia subgen. Calosphace</taxon>
        <taxon>core Calosphace</taxon>
    </lineage>
</organism>
<reference evidence="3" key="1">
    <citation type="submission" date="2018-01" db="EMBL/GenBank/DDBJ databases">
        <authorList>
            <person name="Mao J.F."/>
        </authorList>
    </citation>
    <scope>NUCLEOTIDE SEQUENCE</scope>
    <source>
        <strain evidence="3">Huo1</strain>
        <tissue evidence="3">Leaf</tissue>
    </source>
</reference>
<dbReference type="Proteomes" id="UP000298416">
    <property type="component" value="Unassembled WGS sequence"/>
</dbReference>
<sequence>MENAAFGVLLLAGTEILHAIPPQIHSPKATQPLPVHRQSAPLILTEQKYTSPLIFITYNHHTDQSTTDPNPKLKIKHMNAPKKDKEARVMGTGEEEEQEVREDDPVSGDEAENQAVELEVESATYSVVPSF</sequence>
<feature type="chain" id="PRO_5036449467" evidence="2">
    <location>
        <begin position="20"/>
        <end position="131"/>
    </location>
</feature>
<gene>
    <name evidence="3" type="ORF">SASPL_140656</name>
</gene>
<protein>
    <submittedName>
        <fullName evidence="3">Uncharacterized protein</fullName>
    </submittedName>
</protein>
<dbReference type="AlphaFoldDB" id="A0A8X8WP67"/>
<feature type="region of interest" description="Disordered" evidence="1">
    <location>
        <begin position="61"/>
        <end position="112"/>
    </location>
</feature>
<keyword evidence="2" id="KW-0732">Signal</keyword>
<name>A0A8X8WP67_SALSN</name>
<evidence type="ECO:0000313" key="4">
    <source>
        <dbReference type="Proteomes" id="UP000298416"/>
    </source>
</evidence>
<accession>A0A8X8WP67</accession>
<comment type="caution">
    <text evidence="3">The sequence shown here is derived from an EMBL/GenBank/DDBJ whole genome shotgun (WGS) entry which is preliminary data.</text>
</comment>
<evidence type="ECO:0000256" key="2">
    <source>
        <dbReference type="SAM" id="SignalP"/>
    </source>
</evidence>
<evidence type="ECO:0000313" key="3">
    <source>
        <dbReference type="EMBL" id="KAG6399180.1"/>
    </source>
</evidence>
<dbReference type="EMBL" id="PNBA02000015">
    <property type="protein sequence ID" value="KAG6399180.1"/>
    <property type="molecule type" value="Genomic_DNA"/>
</dbReference>
<reference evidence="3" key="2">
    <citation type="submission" date="2020-08" db="EMBL/GenBank/DDBJ databases">
        <title>Plant Genome Project.</title>
        <authorList>
            <person name="Zhang R.-G."/>
        </authorList>
    </citation>
    <scope>NUCLEOTIDE SEQUENCE</scope>
    <source>
        <strain evidence="3">Huo1</strain>
        <tissue evidence="3">Leaf</tissue>
    </source>
</reference>
<evidence type="ECO:0000256" key="1">
    <source>
        <dbReference type="SAM" id="MobiDB-lite"/>
    </source>
</evidence>
<proteinExistence type="predicted"/>